<accession>A0A9Q1H8J3</accession>
<keyword evidence="2" id="KW-1185">Reference proteome</keyword>
<name>A0A9Q1H8J3_HOLLE</name>
<proteinExistence type="predicted"/>
<reference evidence="1" key="1">
    <citation type="submission" date="2021-10" db="EMBL/GenBank/DDBJ databases">
        <title>Tropical sea cucumber genome reveals ecological adaptation and Cuvierian tubules defense mechanism.</title>
        <authorList>
            <person name="Chen T."/>
        </authorList>
    </citation>
    <scope>NUCLEOTIDE SEQUENCE</scope>
    <source>
        <strain evidence="1">Nanhai2018</strain>
        <tissue evidence="1">Muscle</tissue>
    </source>
</reference>
<organism evidence="1 2">
    <name type="scientific">Holothuria leucospilota</name>
    <name type="common">Black long sea cucumber</name>
    <name type="synonym">Mertensiothuria leucospilota</name>
    <dbReference type="NCBI Taxonomy" id="206669"/>
    <lineage>
        <taxon>Eukaryota</taxon>
        <taxon>Metazoa</taxon>
        <taxon>Echinodermata</taxon>
        <taxon>Eleutherozoa</taxon>
        <taxon>Echinozoa</taxon>
        <taxon>Holothuroidea</taxon>
        <taxon>Aspidochirotacea</taxon>
        <taxon>Aspidochirotida</taxon>
        <taxon>Holothuriidae</taxon>
        <taxon>Holothuria</taxon>
    </lineage>
</organism>
<gene>
    <name evidence="1" type="ORF">HOLleu_20193</name>
</gene>
<dbReference type="EMBL" id="JAIZAY010000009">
    <property type="protein sequence ID" value="KAJ8036271.1"/>
    <property type="molecule type" value="Genomic_DNA"/>
</dbReference>
<evidence type="ECO:0000313" key="2">
    <source>
        <dbReference type="Proteomes" id="UP001152320"/>
    </source>
</evidence>
<dbReference type="AlphaFoldDB" id="A0A9Q1H8J3"/>
<comment type="caution">
    <text evidence="1">The sequence shown here is derived from an EMBL/GenBank/DDBJ whole genome shotgun (WGS) entry which is preliminary data.</text>
</comment>
<dbReference type="Proteomes" id="UP001152320">
    <property type="component" value="Chromosome 9"/>
</dbReference>
<evidence type="ECO:0000313" key="1">
    <source>
        <dbReference type="EMBL" id="KAJ8036271.1"/>
    </source>
</evidence>
<dbReference type="OrthoDB" id="5979489at2759"/>
<protein>
    <submittedName>
        <fullName evidence="1">Uncharacterized protein</fullName>
    </submittedName>
</protein>
<sequence length="120" mass="13645">MALVHDLSCECDKSELDLFTIPLTQTSIERGDWKEYRSLPSINAGGPIEFYVFGSGEEYIDLGQTQLYVRAKITKKDGSALEENAVGPINLFLHLLLTKRMWYSMKEKFSRQCQPALIVP</sequence>